<dbReference type="Proteomes" id="UP000784294">
    <property type="component" value="Unassembled WGS sequence"/>
</dbReference>
<protein>
    <submittedName>
        <fullName evidence="1">Uncharacterized protein</fullName>
    </submittedName>
</protein>
<comment type="caution">
    <text evidence="1">The sequence shown here is derived from an EMBL/GenBank/DDBJ whole genome shotgun (WGS) entry which is preliminary data.</text>
</comment>
<accession>A0A3S5A592</accession>
<reference evidence="1" key="1">
    <citation type="submission" date="2018-11" db="EMBL/GenBank/DDBJ databases">
        <authorList>
            <consortium name="Pathogen Informatics"/>
        </authorList>
    </citation>
    <scope>NUCLEOTIDE SEQUENCE</scope>
</reference>
<dbReference type="EMBL" id="CAAALY010024269">
    <property type="protein sequence ID" value="VEL15342.1"/>
    <property type="molecule type" value="Genomic_DNA"/>
</dbReference>
<keyword evidence="2" id="KW-1185">Reference proteome</keyword>
<evidence type="ECO:0000313" key="1">
    <source>
        <dbReference type="EMBL" id="VEL15342.1"/>
    </source>
</evidence>
<gene>
    <name evidence="1" type="ORF">PXEA_LOCUS8782</name>
</gene>
<evidence type="ECO:0000313" key="2">
    <source>
        <dbReference type="Proteomes" id="UP000784294"/>
    </source>
</evidence>
<dbReference type="AlphaFoldDB" id="A0A3S5A592"/>
<name>A0A3S5A592_9PLAT</name>
<proteinExistence type="predicted"/>
<sequence length="220" mass="23857">MALRVDDSLTESLSTKNLYHENFCISKSLPSQLSANLSLEMTTNDLNTIPVISNGVAASGCAIKNSSDVLDIENSQKCSETDCSVFNGFSIQSSISDFPQPVCLTHSSVLSYDTRLQETHFSQEYDEKSRVPDPSSFLLPIEAPISPGNVCITCNDAPTLVNGRNKSVSEVDSKSGFIKVLTSSLSDSDKPMGVETIIEGFSILAFGTKHELMVSILVWF</sequence>
<organism evidence="1 2">
    <name type="scientific">Protopolystoma xenopodis</name>
    <dbReference type="NCBI Taxonomy" id="117903"/>
    <lineage>
        <taxon>Eukaryota</taxon>
        <taxon>Metazoa</taxon>
        <taxon>Spiralia</taxon>
        <taxon>Lophotrochozoa</taxon>
        <taxon>Platyhelminthes</taxon>
        <taxon>Monogenea</taxon>
        <taxon>Polyopisthocotylea</taxon>
        <taxon>Polystomatidea</taxon>
        <taxon>Polystomatidae</taxon>
        <taxon>Protopolystoma</taxon>
    </lineage>
</organism>